<organism evidence="8 9">
    <name type="scientific">Exaiptasia diaphana</name>
    <name type="common">Tropical sea anemone</name>
    <name type="synonym">Aiptasia pulchella</name>
    <dbReference type="NCBI Taxonomy" id="2652724"/>
    <lineage>
        <taxon>Eukaryota</taxon>
        <taxon>Metazoa</taxon>
        <taxon>Cnidaria</taxon>
        <taxon>Anthozoa</taxon>
        <taxon>Hexacorallia</taxon>
        <taxon>Actiniaria</taxon>
        <taxon>Aiptasiidae</taxon>
        <taxon>Exaiptasia</taxon>
    </lineage>
</organism>
<keyword evidence="9" id="KW-1185">Reference proteome</keyword>
<evidence type="ECO:0000313" key="8">
    <source>
        <dbReference type="EnsemblMetazoa" id="XP_020894060.1"/>
    </source>
</evidence>
<evidence type="ECO:0000256" key="2">
    <source>
        <dbReference type="ARBA" id="ARBA00006840"/>
    </source>
</evidence>
<dbReference type="PIRSF" id="PIRSF002419">
    <property type="entry name" value="Tetraspanin"/>
    <property type="match status" value="1"/>
</dbReference>
<sequence>MAGGRRVQPRRAHQPEQGPSRCIQYTLIILNMLFWLLSILIIAIGAYIIVESKDHFKNMADLKFQPSIFILIAGGIIFIITFIGCIGAVRENTTLLRLYIGIILAIILIVIACAVLAFVFRDKLETTISKKVKSIIPVYRAAGDKYLDLQNIIDAVQTDWECCGAESYQDWEANVYFNCSAPLGSSRRCGVPFSCCKKDLQENRQCGFGARDPKLKGLQKINALKAINTFGCVQQGTVWLTNNWALLGGIAIGILVLQLVSVFLASRLSDQIREIRDRRG</sequence>
<feature type="transmembrane region" description="Helical" evidence="7">
    <location>
        <begin position="244"/>
        <end position="266"/>
    </location>
</feature>
<feature type="transmembrane region" description="Helical" evidence="7">
    <location>
        <begin position="27"/>
        <end position="48"/>
    </location>
</feature>
<feature type="transmembrane region" description="Helical" evidence="7">
    <location>
        <begin position="96"/>
        <end position="120"/>
    </location>
</feature>
<dbReference type="RefSeq" id="XP_020894061.1">
    <property type="nucleotide sequence ID" value="XM_021038402.2"/>
</dbReference>
<dbReference type="InterPro" id="IPR008952">
    <property type="entry name" value="Tetraspanin_EC2_sf"/>
</dbReference>
<dbReference type="PRINTS" id="PR00259">
    <property type="entry name" value="TMFOUR"/>
</dbReference>
<dbReference type="InterPro" id="IPR018499">
    <property type="entry name" value="Tetraspanin/Peripherin"/>
</dbReference>
<name>A0A913WTZ9_EXADI</name>
<evidence type="ECO:0000256" key="5">
    <source>
        <dbReference type="ARBA" id="ARBA00023136"/>
    </source>
</evidence>
<evidence type="ECO:0000256" key="4">
    <source>
        <dbReference type="ARBA" id="ARBA00022989"/>
    </source>
</evidence>
<dbReference type="Pfam" id="PF00335">
    <property type="entry name" value="Tetraspanin"/>
    <property type="match status" value="1"/>
</dbReference>
<evidence type="ECO:0000313" key="9">
    <source>
        <dbReference type="Proteomes" id="UP000887567"/>
    </source>
</evidence>
<dbReference type="EnsemblMetazoa" id="XM_021038401.2">
    <property type="protein sequence ID" value="XP_020894060.1"/>
    <property type="gene ID" value="LOC110233136"/>
</dbReference>
<dbReference type="KEGG" id="epa:110233136"/>
<keyword evidence="4 7" id="KW-1133">Transmembrane helix</keyword>
<keyword evidence="5 7" id="KW-0472">Membrane</keyword>
<dbReference type="RefSeq" id="XP_020894060.1">
    <property type="nucleotide sequence ID" value="XM_021038401.2"/>
</dbReference>
<comment type="similarity">
    <text evidence="2 7">Belongs to the tetraspanin (TM4SF) family.</text>
</comment>
<accession>A0A913WTZ9</accession>
<dbReference type="PANTHER" id="PTHR19282">
    <property type="entry name" value="TETRASPANIN"/>
    <property type="match status" value="1"/>
</dbReference>
<evidence type="ECO:0000256" key="3">
    <source>
        <dbReference type="ARBA" id="ARBA00022692"/>
    </source>
</evidence>
<comment type="subcellular location">
    <subcellularLocation>
        <location evidence="1 7">Membrane</location>
        <topology evidence="1 7">Multi-pass membrane protein</topology>
    </subcellularLocation>
</comment>
<dbReference type="PANTHER" id="PTHR19282:SF431">
    <property type="entry name" value="TETRASPANIN 26A, ISOFORM B-RELATED"/>
    <property type="match status" value="1"/>
</dbReference>
<dbReference type="OMA" id="NDWDANI"/>
<dbReference type="GeneID" id="110233136"/>
<dbReference type="OrthoDB" id="2014092at2759"/>
<dbReference type="AlphaFoldDB" id="A0A913WTZ9"/>
<keyword evidence="6" id="KW-1015">Disulfide bond</keyword>
<reference evidence="8" key="1">
    <citation type="submission" date="2022-11" db="UniProtKB">
        <authorList>
            <consortium name="EnsemblMetazoa"/>
        </authorList>
    </citation>
    <scope>IDENTIFICATION</scope>
</reference>
<evidence type="ECO:0000256" key="6">
    <source>
        <dbReference type="PIRSR" id="PIRSR002419-1"/>
    </source>
</evidence>
<evidence type="ECO:0000256" key="7">
    <source>
        <dbReference type="RuleBase" id="RU361218"/>
    </source>
</evidence>
<dbReference type="GO" id="GO:0005886">
    <property type="term" value="C:plasma membrane"/>
    <property type="evidence" value="ECO:0007669"/>
    <property type="project" value="TreeGrafter"/>
</dbReference>
<proteinExistence type="inferred from homology"/>
<dbReference type="SUPFAM" id="SSF48652">
    <property type="entry name" value="Tetraspanin"/>
    <property type="match status" value="1"/>
</dbReference>
<feature type="disulfide bond" evidence="6">
    <location>
        <begin position="163"/>
        <end position="179"/>
    </location>
</feature>
<feature type="transmembrane region" description="Helical" evidence="7">
    <location>
        <begin position="68"/>
        <end position="89"/>
    </location>
</feature>
<keyword evidence="3 7" id="KW-0812">Transmembrane</keyword>
<dbReference type="InterPro" id="IPR000301">
    <property type="entry name" value="Tetraspanin_animals"/>
</dbReference>
<dbReference type="EnsemblMetazoa" id="XM_021038402.2">
    <property type="protein sequence ID" value="XP_020894061.1"/>
    <property type="gene ID" value="LOC110233136"/>
</dbReference>
<dbReference type="Gene3D" id="1.10.1450.10">
    <property type="entry name" value="Tetraspanin"/>
    <property type="match status" value="1"/>
</dbReference>
<evidence type="ECO:0000256" key="1">
    <source>
        <dbReference type="ARBA" id="ARBA00004141"/>
    </source>
</evidence>
<protein>
    <recommendedName>
        <fullName evidence="7">Tetraspanin</fullName>
    </recommendedName>
</protein>
<dbReference type="Proteomes" id="UP000887567">
    <property type="component" value="Unplaced"/>
</dbReference>